<gene>
    <name evidence="1" type="ORF">HNQ61_000354</name>
</gene>
<accession>A0A841GUN2</accession>
<organism evidence="1 2">
    <name type="scientific">Longimicrobium terrae</name>
    <dbReference type="NCBI Taxonomy" id="1639882"/>
    <lineage>
        <taxon>Bacteria</taxon>
        <taxon>Pseudomonadati</taxon>
        <taxon>Gemmatimonadota</taxon>
        <taxon>Longimicrobiia</taxon>
        <taxon>Longimicrobiales</taxon>
        <taxon>Longimicrobiaceae</taxon>
        <taxon>Longimicrobium</taxon>
    </lineage>
</organism>
<dbReference type="RefSeq" id="WP_170031081.1">
    <property type="nucleotide sequence ID" value="NZ_JABDTL010000001.1"/>
</dbReference>
<proteinExistence type="predicted"/>
<keyword evidence="2" id="KW-1185">Reference proteome</keyword>
<name>A0A841GUN2_9BACT</name>
<evidence type="ECO:0000313" key="1">
    <source>
        <dbReference type="EMBL" id="MBB6068743.1"/>
    </source>
</evidence>
<dbReference type="Proteomes" id="UP000582837">
    <property type="component" value="Unassembled WGS sequence"/>
</dbReference>
<evidence type="ECO:0008006" key="3">
    <source>
        <dbReference type="Google" id="ProtNLM"/>
    </source>
</evidence>
<protein>
    <recommendedName>
        <fullName evidence="3">DUF2267 domain-containing protein</fullName>
    </recommendedName>
</protein>
<dbReference type="AlphaFoldDB" id="A0A841GUN2"/>
<dbReference type="EMBL" id="JACHIA010000001">
    <property type="protein sequence ID" value="MBB6068743.1"/>
    <property type="molecule type" value="Genomic_DNA"/>
</dbReference>
<comment type="caution">
    <text evidence="1">The sequence shown here is derived from an EMBL/GenBank/DDBJ whole genome shotgun (WGS) entry which is preliminary data.</text>
</comment>
<sequence length="73" mass="7115">MSMVDELAQQIATRTGIPQAQAAQAAHAAVEFLDGRLPAPIGGNLKRMVEGGGAGGAGGLGDVAGKLGGLFGN</sequence>
<evidence type="ECO:0000313" key="2">
    <source>
        <dbReference type="Proteomes" id="UP000582837"/>
    </source>
</evidence>
<reference evidence="1 2" key="1">
    <citation type="submission" date="2020-08" db="EMBL/GenBank/DDBJ databases">
        <title>Genomic Encyclopedia of Type Strains, Phase IV (KMG-IV): sequencing the most valuable type-strain genomes for metagenomic binning, comparative biology and taxonomic classification.</title>
        <authorList>
            <person name="Goeker M."/>
        </authorList>
    </citation>
    <scope>NUCLEOTIDE SEQUENCE [LARGE SCALE GENOMIC DNA]</scope>
    <source>
        <strain evidence="1 2">DSM 29007</strain>
    </source>
</reference>